<dbReference type="PROSITE" id="PS50005">
    <property type="entry name" value="TPR"/>
    <property type="match status" value="1"/>
</dbReference>
<dbReference type="InterPro" id="IPR019734">
    <property type="entry name" value="TPR_rpt"/>
</dbReference>
<evidence type="ECO:0000256" key="2">
    <source>
        <dbReference type="SAM" id="Phobius"/>
    </source>
</evidence>
<dbReference type="Gene3D" id="1.25.40.10">
    <property type="entry name" value="Tetratricopeptide repeat domain"/>
    <property type="match status" value="2"/>
</dbReference>
<organism evidence="5 6">
    <name type="scientific">Fodinibius salipaludis</name>
    <dbReference type="NCBI Taxonomy" id="2032627"/>
    <lineage>
        <taxon>Bacteria</taxon>
        <taxon>Pseudomonadati</taxon>
        <taxon>Balneolota</taxon>
        <taxon>Balneolia</taxon>
        <taxon>Balneolales</taxon>
        <taxon>Balneolaceae</taxon>
        <taxon>Fodinibius</taxon>
    </lineage>
</organism>
<proteinExistence type="predicted"/>
<feature type="repeat" description="TPR" evidence="1">
    <location>
        <begin position="441"/>
        <end position="474"/>
    </location>
</feature>
<dbReference type="SMART" id="SM00028">
    <property type="entry name" value="TPR"/>
    <property type="match status" value="5"/>
</dbReference>
<dbReference type="InterPro" id="IPR011990">
    <property type="entry name" value="TPR-like_helical_dom_sf"/>
</dbReference>
<keyword evidence="2" id="KW-0472">Membrane</keyword>
<dbReference type="AlphaFoldDB" id="A0A2A2GBJ0"/>
<dbReference type="Pfam" id="PF14938">
    <property type="entry name" value="SNAP"/>
    <property type="match status" value="1"/>
</dbReference>
<evidence type="ECO:0000256" key="1">
    <source>
        <dbReference type="PROSITE-ProRule" id="PRU00339"/>
    </source>
</evidence>
<dbReference type="SUPFAM" id="SSF48452">
    <property type="entry name" value="TPR-like"/>
    <property type="match status" value="2"/>
</dbReference>
<sequence length="1075" mass="124020">MLLTLLIGFLQVSVVSADSNLVEQSKSQANYYINNIKQGQYVGENIWALTILTNSHPEVREAVEKKVQRGNYTNDFTALFHNIEHRYSDQLKKIVFKTGSVQLLTELLLISDENREVIYEQYSSKFELKHDRKDVDIKALFKAIINEDTIDESVVSTDTFTLTHLLLLFRAHNQLSESFLTSLIENWSQKNNSDQNLFSTLYNASYLRALYLNYDYGQTTPLYNQLIKDKLFPNSSLKLKLYRYLDYSMYRLGYYDRSLQIARKYTLPLATYLDKEKEQINIKQLQGVYLYSIGKIKAAEKIYQEVLKEINQKNLNIPRSSIYNNLALTYHKLGKYDQFLDLQFQALETAEQSNNYSHQLEIFNNLFIYYKKNNDQNNALEYLERAKRLAQEKGSNQDLGKVYISLGTSVRQFNQSFKKAFQYFSKAEKVLDPKNNSEHFIYLLIEQANTFEKQKNYSAAINKYDQILSLTPEENSPKHLDALVNKALVNLKMNKMNKTKSLISKYKSFDLSQLDFNQIVKAKKVEADYLFQTGNISKALEILEPTLNQIVVRAQGSTDLKSGFWHIEDEYLDAFELTASIYMDRGQPGKAVEKLDQLKTINDASLYQNPLVKSSLLNESELTEYKQITDQLDVVRKKLLTAPEDEQFEIRQQINQLNTKKRKYDRRLTKNIDLTPTSIRQIQNKLSGRELLLHITELKDQYYIAKISRTEIDLKTIDLDDNRRQLFSNAAQQIATRETNLDSLYKISQILELNEIPHYIDKITLIPDSYFYQLPLDILPLEAPSNSYSYGEATYAIEKFNTQYLTTLEDFKTPNRSSSPSTSKARMNYVGYGVSNFENYANQSLVPLPYAQSEVVQIAKSLTNLSQVETYINKQSTKSTFKQTAPHSQIIHLATHSEVSERDPMFSTVYFNKSTADSDSTFDDRFFAYELFEMDLSNEMVMLNSCESGSGSYIQGTGVMGISRALRYAGAESLILNLWSVNDKLASEFAVQFYSNLNEGKSKAEALRSAKQHFINTKNADPHFWGPYMLIGNTDPIVKPQQNKNLAMAGAFIFYFLLMVGLSYLTQQGIIFSKR</sequence>
<feature type="transmembrane region" description="Helical" evidence="2">
    <location>
        <begin position="1046"/>
        <end position="1065"/>
    </location>
</feature>
<dbReference type="RefSeq" id="WP_095605885.1">
    <property type="nucleotide sequence ID" value="NZ_NSKE01000004.1"/>
</dbReference>
<keyword evidence="6" id="KW-1185">Reference proteome</keyword>
<dbReference type="EMBL" id="NSKE01000004">
    <property type="protein sequence ID" value="PAU94344.1"/>
    <property type="molecule type" value="Genomic_DNA"/>
</dbReference>
<keyword evidence="2" id="KW-1133">Transmembrane helix</keyword>
<dbReference type="PANTHER" id="PTHR10098:SF108">
    <property type="entry name" value="TETRATRICOPEPTIDE REPEAT PROTEIN 28"/>
    <property type="match status" value="1"/>
</dbReference>
<keyword evidence="3" id="KW-0732">Signal</keyword>
<feature type="chain" id="PRO_5012968564" description="CHAT domain-containing protein" evidence="3">
    <location>
        <begin position="18"/>
        <end position="1075"/>
    </location>
</feature>
<keyword evidence="2" id="KW-0812">Transmembrane</keyword>
<dbReference type="Pfam" id="PF13374">
    <property type="entry name" value="TPR_10"/>
    <property type="match status" value="1"/>
</dbReference>
<accession>A0A2A2GBJ0</accession>
<evidence type="ECO:0000313" key="6">
    <source>
        <dbReference type="Proteomes" id="UP000218831"/>
    </source>
</evidence>
<gene>
    <name evidence="5" type="ORF">CK503_05945</name>
</gene>
<evidence type="ECO:0000256" key="3">
    <source>
        <dbReference type="SAM" id="SignalP"/>
    </source>
</evidence>
<feature type="signal peptide" evidence="3">
    <location>
        <begin position="1"/>
        <end position="17"/>
    </location>
</feature>
<name>A0A2A2GBJ0_9BACT</name>
<dbReference type="Pfam" id="PF12770">
    <property type="entry name" value="CHAT"/>
    <property type="match status" value="1"/>
</dbReference>
<evidence type="ECO:0000313" key="5">
    <source>
        <dbReference type="EMBL" id="PAU94344.1"/>
    </source>
</evidence>
<evidence type="ECO:0000259" key="4">
    <source>
        <dbReference type="Pfam" id="PF12770"/>
    </source>
</evidence>
<protein>
    <recommendedName>
        <fullName evidence="4">CHAT domain-containing protein</fullName>
    </recommendedName>
</protein>
<dbReference type="PANTHER" id="PTHR10098">
    <property type="entry name" value="RAPSYN-RELATED"/>
    <property type="match status" value="1"/>
</dbReference>
<feature type="domain" description="CHAT" evidence="4">
    <location>
        <begin position="758"/>
        <end position="1033"/>
    </location>
</feature>
<dbReference type="Proteomes" id="UP000218831">
    <property type="component" value="Unassembled WGS sequence"/>
</dbReference>
<keyword evidence="1" id="KW-0802">TPR repeat</keyword>
<reference evidence="5 6" key="1">
    <citation type="submission" date="2017-08" db="EMBL/GenBank/DDBJ databases">
        <title>Aliifodinibius alkalisoli sp. nov., isolated from saline alkaline soil.</title>
        <authorList>
            <person name="Liu D."/>
            <person name="Zhang G."/>
        </authorList>
    </citation>
    <scope>NUCLEOTIDE SEQUENCE [LARGE SCALE GENOMIC DNA]</scope>
    <source>
        <strain evidence="5 6">WN023</strain>
    </source>
</reference>
<comment type="caution">
    <text evidence="5">The sequence shown here is derived from an EMBL/GenBank/DDBJ whole genome shotgun (WGS) entry which is preliminary data.</text>
</comment>
<dbReference type="OrthoDB" id="9771112at2"/>
<dbReference type="InterPro" id="IPR024983">
    <property type="entry name" value="CHAT_dom"/>
</dbReference>